<proteinExistence type="predicted"/>
<dbReference type="Pfam" id="PF10615">
    <property type="entry name" value="DUF2470"/>
    <property type="match status" value="1"/>
</dbReference>
<dbReference type="Proteomes" id="UP000315522">
    <property type="component" value="Unassembled WGS sequence"/>
</dbReference>
<organism evidence="3 4">
    <name type="scientific">Lachnellula willkommii</name>
    <dbReference type="NCBI Taxonomy" id="215461"/>
    <lineage>
        <taxon>Eukaryota</taxon>
        <taxon>Fungi</taxon>
        <taxon>Dikarya</taxon>
        <taxon>Ascomycota</taxon>
        <taxon>Pezizomycotina</taxon>
        <taxon>Leotiomycetes</taxon>
        <taxon>Helotiales</taxon>
        <taxon>Lachnaceae</taxon>
        <taxon>Lachnellula</taxon>
    </lineage>
</organism>
<dbReference type="PANTHER" id="PTHR37783">
    <property type="entry name" value="MEMBRANE PROTEIN, PUTATIVE (AFU_ORTHOLOGUE AFUA_1G04315)-RELATED"/>
    <property type="match status" value="1"/>
</dbReference>
<evidence type="ECO:0000256" key="1">
    <source>
        <dbReference type="SAM" id="Phobius"/>
    </source>
</evidence>
<dbReference type="InterPro" id="IPR037119">
    <property type="entry name" value="Haem_oxidase_HugZ-like_sf"/>
</dbReference>
<protein>
    <recommendedName>
        <fullName evidence="2">DUF2470 domain-containing protein</fullName>
    </recommendedName>
</protein>
<name>A0A559MLI5_9HELO</name>
<feature type="domain" description="DUF2470" evidence="2">
    <location>
        <begin position="12"/>
        <end position="86"/>
    </location>
</feature>
<dbReference type="EMBL" id="QGML01000075">
    <property type="protein sequence ID" value="TVY93824.1"/>
    <property type="molecule type" value="Genomic_DNA"/>
</dbReference>
<dbReference type="InterPro" id="IPR019595">
    <property type="entry name" value="DUF2470"/>
</dbReference>
<dbReference type="AlphaFoldDB" id="A0A559MLI5"/>
<keyword evidence="4" id="KW-1185">Reference proteome</keyword>
<keyword evidence="1" id="KW-0812">Transmembrane</keyword>
<evidence type="ECO:0000313" key="4">
    <source>
        <dbReference type="Proteomes" id="UP000315522"/>
    </source>
</evidence>
<sequence>MADQADKDTAMKQRIISHLNASHQDSLSYYLRHYSRLSSRAARSPKMTDLTLSSMTLQTTDGKTHTIPITPPMKSYAEARQKSVDMDRESRAALGISNIRITSYQRPRSALHVLIFGLCGMAFTFFATRHKIVPGTWFYDNALPWFPGGPERFHWTCKALFAPTLVLHAFEAFMLDRTRLRKYGVERGSVVWFKWIISAFVEGFGTFQRVDAMVKKEELEAEKAKH</sequence>
<evidence type="ECO:0000313" key="3">
    <source>
        <dbReference type="EMBL" id="TVY93824.1"/>
    </source>
</evidence>
<keyword evidence="1" id="KW-1133">Transmembrane helix</keyword>
<reference evidence="3 4" key="1">
    <citation type="submission" date="2018-05" db="EMBL/GenBank/DDBJ databases">
        <title>Genome sequencing and assembly of the regulated plant pathogen Lachnellula willkommii and related sister species for the development of diagnostic species identification markers.</title>
        <authorList>
            <person name="Giroux E."/>
            <person name="Bilodeau G."/>
        </authorList>
    </citation>
    <scope>NUCLEOTIDE SEQUENCE [LARGE SCALE GENOMIC DNA]</scope>
    <source>
        <strain evidence="3 4">CBS 172.35</strain>
    </source>
</reference>
<gene>
    <name evidence="3" type="ORF">LAWI1_G002721</name>
</gene>
<dbReference type="Gene3D" id="3.20.180.10">
    <property type="entry name" value="PNP-oxidase-like"/>
    <property type="match status" value="1"/>
</dbReference>
<evidence type="ECO:0000259" key="2">
    <source>
        <dbReference type="Pfam" id="PF10615"/>
    </source>
</evidence>
<feature type="transmembrane region" description="Helical" evidence="1">
    <location>
        <begin position="110"/>
        <end position="128"/>
    </location>
</feature>
<comment type="caution">
    <text evidence="3">The sequence shown here is derived from an EMBL/GenBank/DDBJ whole genome shotgun (WGS) entry which is preliminary data.</text>
</comment>
<dbReference type="PANTHER" id="PTHR37783:SF1">
    <property type="entry name" value="MEMBRANE PROTEIN, PUTATIVE (AFU_ORTHOLOGUE AFUA_1G04315)-RELATED"/>
    <property type="match status" value="1"/>
</dbReference>
<keyword evidence="1" id="KW-0472">Membrane</keyword>
<accession>A0A559MLI5</accession>